<keyword evidence="1" id="KW-0805">Transcription regulation</keyword>
<dbReference type="InterPro" id="IPR050679">
    <property type="entry name" value="Bact_HTH_transcr_reg"/>
</dbReference>
<organism evidence="5">
    <name type="scientific">uncultured Eubacteriales bacterium</name>
    <dbReference type="NCBI Taxonomy" id="172733"/>
    <lineage>
        <taxon>Bacteria</taxon>
        <taxon>Bacillati</taxon>
        <taxon>Bacillota</taxon>
        <taxon>Clostridia</taxon>
        <taxon>Eubacteriales</taxon>
        <taxon>environmental samples</taxon>
    </lineage>
</organism>
<dbReference type="AlphaFoldDB" id="A0A212K8D3"/>
<dbReference type="SMART" id="SM00345">
    <property type="entry name" value="HTH_GNTR"/>
    <property type="match status" value="1"/>
</dbReference>
<evidence type="ECO:0000256" key="2">
    <source>
        <dbReference type="ARBA" id="ARBA00023125"/>
    </source>
</evidence>
<dbReference type="PANTHER" id="PTHR44846:SF1">
    <property type="entry name" value="MANNOSYL-D-GLYCERATE TRANSPORT_METABOLISM SYSTEM REPRESSOR MNGR-RELATED"/>
    <property type="match status" value="1"/>
</dbReference>
<dbReference type="Gene3D" id="3.40.1410.10">
    <property type="entry name" value="Chorismate lyase-like"/>
    <property type="match status" value="1"/>
</dbReference>
<name>A0A212K8D3_9FIRM</name>
<dbReference type="InterPro" id="IPR011663">
    <property type="entry name" value="UTRA"/>
</dbReference>
<dbReference type="Gene3D" id="1.10.10.10">
    <property type="entry name" value="Winged helix-like DNA-binding domain superfamily/Winged helix DNA-binding domain"/>
    <property type="match status" value="1"/>
</dbReference>
<reference evidence="5" key="1">
    <citation type="submission" date="2016-04" db="EMBL/GenBank/DDBJ databases">
        <authorList>
            <person name="Evans L.H."/>
            <person name="Alamgir A."/>
            <person name="Owens N."/>
            <person name="Weber N.D."/>
            <person name="Virtaneva K."/>
            <person name="Barbian K."/>
            <person name="Babar A."/>
            <person name="Rosenke K."/>
        </authorList>
    </citation>
    <scope>NUCLEOTIDE SEQUENCE</scope>
    <source>
        <strain evidence="5">86</strain>
    </source>
</reference>
<dbReference type="PROSITE" id="PS50949">
    <property type="entry name" value="HTH_GNTR"/>
    <property type="match status" value="1"/>
</dbReference>
<protein>
    <submittedName>
        <fullName evidence="5">Putative Transcriptional regulator</fullName>
    </submittedName>
</protein>
<dbReference type="PRINTS" id="PR00035">
    <property type="entry name" value="HTHGNTR"/>
</dbReference>
<dbReference type="EMBL" id="FLUN01000001">
    <property type="protein sequence ID" value="SBW07765.1"/>
    <property type="molecule type" value="Genomic_DNA"/>
</dbReference>
<gene>
    <name evidence="5" type="ORF">KL86CLO1_12343</name>
</gene>
<dbReference type="InterPro" id="IPR036388">
    <property type="entry name" value="WH-like_DNA-bd_sf"/>
</dbReference>
<dbReference type="GO" id="GO:0003677">
    <property type="term" value="F:DNA binding"/>
    <property type="evidence" value="ECO:0007669"/>
    <property type="project" value="UniProtKB-KW"/>
</dbReference>
<dbReference type="SUPFAM" id="SSF64288">
    <property type="entry name" value="Chorismate lyase-like"/>
    <property type="match status" value="1"/>
</dbReference>
<evidence type="ECO:0000313" key="5">
    <source>
        <dbReference type="EMBL" id="SBW07765.1"/>
    </source>
</evidence>
<sequence>MSCRGRVTTLDNSTPRYYQVMNYIKQNISEGHLRPGDRIPTESMLIDTLQVSRSTVRKALQELVTDGTIEHRPNKGHYAMRLGVHHSRTSVRSLFNIIEDNGYRPSSRILRVEHFPCPLTISNELRCSPGAEIFFIERIRYADTFPLALESLYFPAKRLEGLDPQRLIHESLARIMTTEYGISIMYSNHRLEPVIPTTQEMELLELKLRDPQLLIHMTAIDQDGAAIKYAKILYLSDVVDYTFTWYSSQKGFARQPSAEREI</sequence>
<evidence type="ECO:0000256" key="3">
    <source>
        <dbReference type="ARBA" id="ARBA00023163"/>
    </source>
</evidence>
<dbReference type="InterPro" id="IPR028978">
    <property type="entry name" value="Chorismate_lyase_/UTRA_dom_sf"/>
</dbReference>
<feature type="domain" description="HTH gntR-type" evidence="4">
    <location>
        <begin position="14"/>
        <end position="82"/>
    </location>
</feature>
<accession>A0A212K8D3</accession>
<dbReference type="GO" id="GO:0045892">
    <property type="term" value="P:negative regulation of DNA-templated transcription"/>
    <property type="evidence" value="ECO:0007669"/>
    <property type="project" value="TreeGrafter"/>
</dbReference>
<dbReference type="InterPro" id="IPR036390">
    <property type="entry name" value="WH_DNA-bd_sf"/>
</dbReference>
<proteinExistence type="predicted"/>
<dbReference type="GO" id="GO:0003700">
    <property type="term" value="F:DNA-binding transcription factor activity"/>
    <property type="evidence" value="ECO:0007669"/>
    <property type="project" value="InterPro"/>
</dbReference>
<keyword evidence="3" id="KW-0804">Transcription</keyword>
<dbReference type="SUPFAM" id="SSF46785">
    <property type="entry name" value="Winged helix' DNA-binding domain"/>
    <property type="match status" value="1"/>
</dbReference>
<keyword evidence="2" id="KW-0238">DNA-binding</keyword>
<dbReference type="PANTHER" id="PTHR44846">
    <property type="entry name" value="MANNOSYL-D-GLYCERATE TRANSPORT/METABOLISM SYSTEM REPRESSOR MNGR-RELATED"/>
    <property type="match status" value="1"/>
</dbReference>
<dbReference type="InterPro" id="IPR000524">
    <property type="entry name" value="Tscrpt_reg_HTH_GntR"/>
</dbReference>
<dbReference type="CDD" id="cd07377">
    <property type="entry name" value="WHTH_GntR"/>
    <property type="match status" value="1"/>
</dbReference>
<dbReference type="SMART" id="SM00866">
    <property type="entry name" value="UTRA"/>
    <property type="match status" value="1"/>
</dbReference>
<evidence type="ECO:0000256" key="1">
    <source>
        <dbReference type="ARBA" id="ARBA00023015"/>
    </source>
</evidence>
<dbReference type="Pfam" id="PF07702">
    <property type="entry name" value="UTRA"/>
    <property type="match status" value="1"/>
</dbReference>
<dbReference type="Pfam" id="PF00392">
    <property type="entry name" value="GntR"/>
    <property type="match status" value="1"/>
</dbReference>
<evidence type="ECO:0000259" key="4">
    <source>
        <dbReference type="PROSITE" id="PS50949"/>
    </source>
</evidence>